<organism evidence="1">
    <name type="scientific">Arundo donax</name>
    <name type="common">Giant reed</name>
    <name type="synonym">Donax arundinaceus</name>
    <dbReference type="NCBI Taxonomy" id="35708"/>
    <lineage>
        <taxon>Eukaryota</taxon>
        <taxon>Viridiplantae</taxon>
        <taxon>Streptophyta</taxon>
        <taxon>Embryophyta</taxon>
        <taxon>Tracheophyta</taxon>
        <taxon>Spermatophyta</taxon>
        <taxon>Magnoliopsida</taxon>
        <taxon>Liliopsida</taxon>
        <taxon>Poales</taxon>
        <taxon>Poaceae</taxon>
        <taxon>PACMAD clade</taxon>
        <taxon>Arundinoideae</taxon>
        <taxon>Arundineae</taxon>
        <taxon>Arundo</taxon>
    </lineage>
</organism>
<accession>A0A0A8ZXB1</accession>
<dbReference type="EMBL" id="GBRH01258468">
    <property type="protein sequence ID" value="JAD39427.1"/>
    <property type="molecule type" value="Transcribed_RNA"/>
</dbReference>
<reference evidence="1" key="2">
    <citation type="journal article" date="2015" name="Data Brief">
        <title>Shoot transcriptome of the giant reed, Arundo donax.</title>
        <authorList>
            <person name="Barrero R.A."/>
            <person name="Guerrero F.D."/>
            <person name="Moolhuijzen P."/>
            <person name="Goolsby J.A."/>
            <person name="Tidwell J."/>
            <person name="Bellgard S.E."/>
            <person name="Bellgard M.I."/>
        </authorList>
    </citation>
    <scope>NUCLEOTIDE SEQUENCE</scope>
    <source>
        <tissue evidence="1">Shoot tissue taken approximately 20 cm above the soil surface</tissue>
    </source>
</reference>
<dbReference type="AlphaFoldDB" id="A0A0A8ZXB1"/>
<name>A0A0A8ZXB1_ARUDO</name>
<reference evidence="1" key="1">
    <citation type="submission" date="2014-09" db="EMBL/GenBank/DDBJ databases">
        <authorList>
            <person name="Magalhaes I.L.F."/>
            <person name="Oliveira U."/>
            <person name="Santos F.R."/>
            <person name="Vidigal T.H.D.A."/>
            <person name="Brescovit A.D."/>
            <person name="Santos A.J."/>
        </authorList>
    </citation>
    <scope>NUCLEOTIDE SEQUENCE</scope>
    <source>
        <tissue evidence="1">Shoot tissue taken approximately 20 cm above the soil surface</tissue>
    </source>
</reference>
<sequence>MKKLIAHDGIDNIYYTAHIIIANHRPIPISFSISIVLPASSW</sequence>
<evidence type="ECO:0000313" key="1">
    <source>
        <dbReference type="EMBL" id="JAD39427.1"/>
    </source>
</evidence>
<protein>
    <submittedName>
        <fullName evidence="1">Uncharacterized protein</fullName>
    </submittedName>
</protein>
<proteinExistence type="predicted"/>